<dbReference type="PANTHER" id="PTHR22906">
    <property type="entry name" value="PROPERDIN"/>
    <property type="match status" value="1"/>
</dbReference>
<keyword evidence="2" id="KW-0964">Secreted</keyword>
<dbReference type="InterPro" id="IPR036383">
    <property type="entry name" value="TSP1_rpt_sf"/>
</dbReference>
<evidence type="ECO:0000313" key="9">
    <source>
        <dbReference type="WBParaSite" id="PSAMB.scaffold396size53367.g5485.t1"/>
    </source>
</evidence>
<proteinExistence type="predicted"/>
<evidence type="ECO:0000256" key="4">
    <source>
        <dbReference type="ARBA" id="ARBA00022737"/>
    </source>
</evidence>
<dbReference type="AlphaFoldDB" id="A0A914WFD1"/>
<dbReference type="SUPFAM" id="SSF82895">
    <property type="entry name" value="TSP-1 type 1 repeat"/>
    <property type="match status" value="16"/>
</dbReference>
<keyword evidence="3 7" id="KW-0732">Signal</keyword>
<evidence type="ECO:0000256" key="3">
    <source>
        <dbReference type="ARBA" id="ARBA00022729"/>
    </source>
</evidence>
<dbReference type="Pfam" id="PF00090">
    <property type="entry name" value="TSP_1"/>
    <property type="match status" value="17"/>
</dbReference>
<evidence type="ECO:0000256" key="2">
    <source>
        <dbReference type="ARBA" id="ARBA00022525"/>
    </source>
</evidence>
<dbReference type="WBParaSite" id="PSAMB.scaffold396size53367.g5485.t1">
    <property type="protein sequence ID" value="PSAMB.scaffold396size53367.g5485.t1"/>
    <property type="gene ID" value="PSAMB.scaffold396size53367.g5485"/>
</dbReference>
<feature type="compositionally biased region" description="Basic residues" evidence="6">
    <location>
        <begin position="119"/>
        <end position="131"/>
    </location>
</feature>
<keyword evidence="5" id="KW-1015">Disulfide bond</keyword>
<keyword evidence="8" id="KW-1185">Reference proteome</keyword>
<dbReference type="InterPro" id="IPR052065">
    <property type="entry name" value="Compl_asym_regulator"/>
</dbReference>
<feature type="chain" id="PRO_5037252734" evidence="7">
    <location>
        <begin position="18"/>
        <end position="1077"/>
    </location>
</feature>
<name>A0A914WFD1_9BILA</name>
<evidence type="ECO:0000256" key="7">
    <source>
        <dbReference type="SAM" id="SignalP"/>
    </source>
</evidence>
<dbReference type="InterPro" id="IPR000884">
    <property type="entry name" value="TSP1_rpt"/>
</dbReference>
<comment type="subcellular location">
    <subcellularLocation>
        <location evidence="1">Secreted</location>
    </subcellularLocation>
</comment>
<feature type="signal peptide" evidence="7">
    <location>
        <begin position="1"/>
        <end position="17"/>
    </location>
</feature>
<evidence type="ECO:0000256" key="5">
    <source>
        <dbReference type="ARBA" id="ARBA00023157"/>
    </source>
</evidence>
<reference evidence="9" key="1">
    <citation type="submission" date="2022-11" db="UniProtKB">
        <authorList>
            <consortium name="WormBaseParasite"/>
        </authorList>
    </citation>
    <scope>IDENTIFICATION</scope>
</reference>
<evidence type="ECO:0000256" key="6">
    <source>
        <dbReference type="SAM" id="MobiDB-lite"/>
    </source>
</evidence>
<dbReference type="Proteomes" id="UP000887566">
    <property type="component" value="Unplaced"/>
</dbReference>
<sequence>MIQLLVGLLALVAVAHPAAVDIGACVSIHRNRVLTNVQPEKTVRVDRLAKCIEACLNASITTDCTRVVFATNEGKCELFAPSQPVFFQDDKEDLVHSSDHTYASLDVECLSRVYAASRKGRNSPKPVKPKRAAAASQKNEPGTVASPPETASGPQGADGPPGSAPAFGNYGSESYTEWSDWSPCSVSCGSGQNQRTRKCINGYACKGQVIEYKPCNKGLCSQWNNWTEWNACSVTCGAGVRKRSRFCNTYYGCEGDREQLEPCNLGSCSQWQPWGPWGACSKVCGGGTATRTRACSTYGGCAGDASEVKKCNEHSCCASWSNWSSCSVTCGPPGSGVEKRERRCTVEGSGPYGYASQMETEPRPCGSYLKPCGQWQEWAPWASCTVTCGGGERLRNRTCSVQGACVEGKAVEYARCHEEQCPGYQPWSPWTLCSVTCGPNGTKRRTRVCDVAGQCQGETTKVVECNNNPCPEWTPWAPWTKCTEDCGGGWKRRSRVCNQYNLCPGDKTEKVICNDHKCPVFEEWGAWGECSALCGGGVQLRTRDCAKDVKFCQGENQSDPTCFCEGSAENSTVCNTHKCAAWTAWTKWGECNAECGGGERFRTRKCESDPQFCVGDKKNHPSCLCEGVNSETEPCGTHQCPNWSSWGQWGNCSEKCGGGAKERKRTCVTDPTFCTNPANSNTFSCVCPGLDHSNDQCNTQECPNFGKWSPWDKCSAPCGGGKRVRTRVCQGDGVVCQTDSADPACQCEGPKSEEEPCGQQSCAAWGEWGPYGACSVTCGKGQKIRERFCKNDATYCVGPKQQDATCKCEGSGKESQDCDAGECYSWAAWQEWGSCSRVCGGGSRNRARQCPKAGACPGLGKETEFCNQMPCPDWGSWGEWSSCSVSCGGGKRVRNRACPIEGGCSPGEPFGSEGCSSDKCSEWVNWMEWSQCSRTCGQGERKRTRECRQDGKSVVIGCLGRTDDLEPCFDHPCELSTFWSAWSPCTQTCGQGGVKTRQRAECLEPGCGTKTEQTPCETGPCPEWAAWGKWSTCSATCGGGSRTRERICADAAGKEVVQGCVGKKNETDPSPCNAIAC</sequence>
<feature type="region of interest" description="Disordered" evidence="6">
    <location>
        <begin position="119"/>
        <end position="169"/>
    </location>
</feature>
<keyword evidence="4" id="KW-0677">Repeat</keyword>
<evidence type="ECO:0000313" key="8">
    <source>
        <dbReference type="Proteomes" id="UP000887566"/>
    </source>
</evidence>
<dbReference type="PANTHER" id="PTHR22906:SF43">
    <property type="entry name" value="PROPERDIN"/>
    <property type="match status" value="1"/>
</dbReference>
<dbReference type="SMART" id="SM00209">
    <property type="entry name" value="TSP1"/>
    <property type="match status" value="17"/>
</dbReference>
<accession>A0A914WFD1</accession>
<protein>
    <submittedName>
        <fullName evidence="9">Uncharacterized protein</fullName>
    </submittedName>
</protein>
<dbReference type="PROSITE" id="PS50092">
    <property type="entry name" value="TSP1"/>
    <property type="match status" value="15"/>
</dbReference>
<dbReference type="Gene3D" id="2.20.100.10">
    <property type="entry name" value="Thrombospondin type-1 (TSP1) repeat"/>
    <property type="match status" value="17"/>
</dbReference>
<evidence type="ECO:0000256" key="1">
    <source>
        <dbReference type="ARBA" id="ARBA00004613"/>
    </source>
</evidence>
<organism evidence="8 9">
    <name type="scientific">Plectus sambesii</name>
    <dbReference type="NCBI Taxonomy" id="2011161"/>
    <lineage>
        <taxon>Eukaryota</taxon>
        <taxon>Metazoa</taxon>
        <taxon>Ecdysozoa</taxon>
        <taxon>Nematoda</taxon>
        <taxon>Chromadorea</taxon>
        <taxon>Plectida</taxon>
        <taxon>Plectina</taxon>
        <taxon>Plectoidea</taxon>
        <taxon>Plectidae</taxon>
        <taxon>Plectus</taxon>
    </lineage>
</organism>